<sequence length="179" mass="19809">MNREPLVCQSASGAGKTVNSSFRLPGFSLIELLVVMSIIAILIASLSFSWQNAQQKGRDGKRKSDLKAIQQSLEAYFQTNGKYPDSSNGQIKCNIITPLDDDEIAWGDTFNCDYVVYMQQLPKDPAYQATAGYFYSQGTTPLQYTLSAQIENSKDTEIFPQTILPCTPANGRNYCVVNP</sequence>
<organism evidence="7 8">
    <name type="scientific">Candidatus Curtissbacteria bacterium RIFCSPHIGHO2_12_FULL_38_9b</name>
    <dbReference type="NCBI Taxonomy" id="1797720"/>
    <lineage>
        <taxon>Bacteria</taxon>
        <taxon>Candidatus Curtissiibacteriota</taxon>
    </lineage>
</organism>
<keyword evidence="5 6" id="KW-0472">Membrane</keyword>
<reference evidence="7 8" key="1">
    <citation type="journal article" date="2016" name="Nat. Commun.">
        <title>Thousands of microbial genomes shed light on interconnected biogeochemical processes in an aquifer system.</title>
        <authorList>
            <person name="Anantharaman K."/>
            <person name="Brown C.T."/>
            <person name="Hug L.A."/>
            <person name="Sharon I."/>
            <person name="Castelle C.J."/>
            <person name="Probst A.J."/>
            <person name="Thomas B.C."/>
            <person name="Singh A."/>
            <person name="Wilkins M.J."/>
            <person name="Karaoz U."/>
            <person name="Brodie E.L."/>
            <person name="Williams K.H."/>
            <person name="Hubbard S.S."/>
            <person name="Banfield J.F."/>
        </authorList>
    </citation>
    <scope>NUCLEOTIDE SEQUENCE [LARGE SCALE GENOMIC DNA]</scope>
</reference>
<evidence type="ECO:0000256" key="6">
    <source>
        <dbReference type="SAM" id="Phobius"/>
    </source>
</evidence>
<accession>A0A1F5GUM7</accession>
<dbReference type="Gene3D" id="3.30.700.10">
    <property type="entry name" value="Glycoprotein, Type 4 Pilin"/>
    <property type="match status" value="1"/>
</dbReference>
<dbReference type="Proteomes" id="UP000176666">
    <property type="component" value="Unassembled WGS sequence"/>
</dbReference>
<comment type="subcellular location">
    <subcellularLocation>
        <location evidence="1">Membrane</location>
        <topology evidence="1">Single-pass membrane protein</topology>
    </subcellularLocation>
</comment>
<feature type="transmembrane region" description="Helical" evidence="6">
    <location>
        <begin position="27"/>
        <end position="48"/>
    </location>
</feature>
<evidence type="ECO:0000256" key="5">
    <source>
        <dbReference type="ARBA" id="ARBA00023136"/>
    </source>
</evidence>
<evidence type="ECO:0000256" key="4">
    <source>
        <dbReference type="ARBA" id="ARBA00022989"/>
    </source>
</evidence>
<dbReference type="AlphaFoldDB" id="A0A1F5GUM7"/>
<keyword evidence="4 6" id="KW-1133">Transmembrane helix</keyword>
<proteinExistence type="predicted"/>
<dbReference type="GO" id="GO:0015628">
    <property type="term" value="P:protein secretion by the type II secretion system"/>
    <property type="evidence" value="ECO:0007669"/>
    <property type="project" value="InterPro"/>
</dbReference>
<comment type="caution">
    <text evidence="7">The sequence shown here is derived from an EMBL/GenBank/DDBJ whole genome shotgun (WGS) entry which is preliminary data.</text>
</comment>
<evidence type="ECO:0000313" key="8">
    <source>
        <dbReference type="Proteomes" id="UP000176666"/>
    </source>
</evidence>
<dbReference type="NCBIfam" id="TIGR02532">
    <property type="entry name" value="IV_pilin_GFxxxE"/>
    <property type="match status" value="1"/>
</dbReference>
<keyword evidence="2" id="KW-0488">Methylation</keyword>
<dbReference type="InterPro" id="IPR000983">
    <property type="entry name" value="Bac_GSPG_pilin"/>
</dbReference>
<dbReference type="EMBL" id="MFBJ01000051">
    <property type="protein sequence ID" value="OGD95602.1"/>
    <property type="molecule type" value="Genomic_DNA"/>
</dbReference>
<gene>
    <name evidence="7" type="ORF">A3F02_02470</name>
</gene>
<evidence type="ECO:0000256" key="2">
    <source>
        <dbReference type="ARBA" id="ARBA00022481"/>
    </source>
</evidence>
<dbReference type="Pfam" id="PF07963">
    <property type="entry name" value="N_methyl"/>
    <property type="match status" value="1"/>
</dbReference>
<evidence type="ECO:0000256" key="3">
    <source>
        <dbReference type="ARBA" id="ARBA00022692"/>
    </source>
</evidence>
<dbReference type="GO" id="GO:0015627">
    <property type="term" value="C:type II protein secretion system complex"/>
    <property type="evidence" value="ECO:0007669"/>
    <property type="project" value="InterPro"/>
</dbReference>
<protein>
    <recommendedName>
        <fullName evidence="9">Type II secretion system protein GspG C-terminal domain-containing protein</fullName>
    </recommendedName>
</protein>
<dbReference type="GO" id="GO:0016020">
    <property type="term" value="C:membrane"/>
    <property type="evidence" value="ECO:0007669"/>
    <property type="project" value="UniProtKB-SubCell"/>
</dbReference>
<dbReference type="InterPro" id="IPR012902">
    <property type="entry name" value="N_methyl_site"/>
</dbReference>
<evidence type="ECO:0000256" key="1">
    <source>
        <dbReference type="ARBA" id="ARBA00004167"/>
    </source>
</evidence>
<dbReference type="PANTHER" id="PTHR30093:SF44">
    <property type="entry name" value="TYPE II SECRETION SYSTEM CORE PROTEIN G"/>
    <property type="match status" value="1"/>
</dbReference>
<evidence type="ECO:0000313" key="7">
    <source>
        <dbReference type="EMBL" id="OGD95602.1"/>
    </source>
</evidence>
<dbReference type="PANTHER" id="PTHR30093">
    <property type="entry name" value="GENERAL SECRETION PATHWAY PROTEIN G"/>
    <property type="match status" value="1"/>
</dbReference>
<dbReference type="PRINTS" id="PR00813">
    <property type="entry name" value="BCTERIALGSPG"/>
</dbReference>
<name>A0A1F5GUM7_9BACT</name>
<dbReference type="InterPro" id="IPR045584">
    <property type="entry name" value="Pilin-like"/>
</dbReference>
<evidence type="ECO:0008006" key="9">
    <source>
        <dbReference type="Google" id="ProtNLM"/>
    </source>
</evidence>
<keyword evidence="3 6" id="KW-0812">Transmembrane</keyword>
<dbReference type="SUPFAM" id="SSF54523">
    <property type="entry name" value="Pili subunits"/>
    <property type="match status" value="1"/>
</dbReference>